<keyword evidence="5" id="KW-1185">Reference proteome</keyword>
<name>A0A7C9MDG0_9BACT</name>
<dbReference type="PANTHER" id="PTHR13504:SF38">
    <property type="entry name" value="FIDO DOMAIN-CONTAINING PROTEIN"/>
    <property type="match status" value="1"/>
</dbReference>
<dbReference type="Gene3D" id="1.10.3290.10">
    <property type="entry name" value="Fido-like domain"/>
    <property type="match status" value="1"/>
</dbReference>
<feature type="active site" evidence="1">
    <location>
        <position position="391"/>
    </location>
</feature>
<comment type="caution">
    <text evidence="4">The sequence shown here is derived from an EMBL/GenBank/DDBJ whole genome shotgun (WGS) entry which is preliminary data.</text>
</comment>
<dbReference type="AlphaFoldDB" id="A0A7C9MDG0"/>
<dbReference type="GO" id="GO:0005524">
    <property type="term" value="F:ATP binding"/>
    <property type="evidence" value="ECO:0007669"/>
    <property type="project" value="UniProtKB-KW"/>
</dbReference>
<evidence type="ECO:0000256" key="2">
    <source>
        <dbReference type="PIRSR" id="PIRSR640198-2"/>
    </source>
</evidence>
<sequence>MTKKSFDDLPDTFVSTSETTNLASKSVRAGKLRKLASRLYSRDLTSDPETIVRRNLWQIVAGFFPDAIIADRTALEGGPAKDGSVFVVSQKGQSDVSLPGFTLRPRKGASAQSNDLPFMGVLRLSSPERSLLDNFAASRSRGSVSRTLSRKEIEQHLDKILRQSGEGALNRLRDDARHIAATIDRQKEFTDLDRMVGALLSTQDDHLQTPAARARQKGVPFDPLRVELFEMLRTELHRTPPQTRLALPDDGATLPFFEAYFSNFIEGTEFAVDEAAAIIFESKIPKARPQDAHDIISTYRIVTDMTEMVQVPTSFDEFERLLKRRHAAIMQARPDKAPGQYKTEANRAGMTMFVAPDLVRGTLDQGFKACRSLATPFQRAVFMMFLVSEVHPFADGNGRVSRIMMNAELVAAGEQRILVPTVYRENYLSALKAISNRNSAEPIIRTLDFAQRFSLAVDWTGFERAESDLKSANAFMTSNEAEERGTRLRIPNHDG</sequence>
<dbReference type="Pfam" id="PF02661">
    <property type="entry name" value="Fic"/>
    <property type="match status" value="1"/>
</dbReference>
<dbReference type="InterPro" id="IPR036597">
    <property type="entry name" value="Fido-like_dom_sf"/>
</dbReference>
<evidence type="ECO:0000259" key="3">
    <source>
        <dbReference type="PROSITE" id="PS51459"/>
    </source>
</evidence>
<feature type="domain" description="Fido" evidence="3">
    <location>
        <begin position="317"/>
        <end position="449"/>
    </location>
</feature>
<dbReference type="InterPro" id="IPR003812">
    <property type="entry name" value="Fido"/>
</dbReference>
<organism evidence="4 5">
    <name type="scientific">Solidesulfovibrio aerotolerans</name>
    <dbReference type="NCBI Taxonomy" id="295255"/>
    <lineage>
        <taxon>Bacteria</taxon>
        <taxon>Pseudomonadati</taxon>
        <taxon>Thermodesulfobacteriota</taxon>
        <taxon>Desulfovibrionia</taxon>
        <taxon>Desulfovibrionales</taxon>
        <taxon>Desulfovibrionaceae</taxon>
        <taxon>Solidesulfovibrio</taxon>
    </lineage>
</organism>
<protein>
    <submittedName>
        <fullName evidence="4">Cell filamentation protein Fic</fullName>
    </submittedName>
</protein>
<accession>A0A7C9MDG0</accession>
<keyword evidence="2" id="KW-0547">Nucleotide-binding</keyword>
<dbReference type="SUPFAM" id="SSF140931">
    <property type="entry name" value="Fic-like"/>
    <property type="match status" value="1"/>
</dbReference>
<dbReference type="InterPro" id="IPR040198">
    <property type="entry name" value="Fido_containing"/>
</dbReference>
<proteinExistence type="predicted"/>
<dbReference type="Proteomes" id="UP000482487">
    <property type="component" value="Unassembled WGS sequence"/>
</dbReference>
<evidence type="ECO:0000313" key="5">
    <source>
        <dbReference type="Proteomes" id="UP000482487"/>
    </source>
</evidence>
<feature type="binding site" evidence="2">
    <location>
        <position position="436"/>
    </location>
    <ligand>
        <name>ATP</name>
        <dbReference type="ChEBI" id="CHEBI:30616"/>
    </ligand>
</feature>
<feature type="binding site" evidence="2">
    <location>
        <begin position="395"/>
        <end position="402"/>
    </location>
    <ligand>
        <name>ATP</name>
        <dbReference type="ChEBI" id="CHEBI:30616"/>
    </ligand>
</feature>
<dbReference type="RefSeq" id="WP_160958064.1">
    <property type="nucleotide sequence ID" value="NZ_WVUD01000001.1"/>
</dbReference>
<dbReference type="PROSITE" id="PS51459">
    <property type="entry name" value="FIDO"/>
    <property type="match status" value="1"/>
</dbReference>
<dbReference type="PANTHER" id="PTHR13504">
    <property type="entry name" value="FIDO DOMAIN-CONTAINING PROTEIN DDB_G0283145"/>
    <property type="match status" value="1"/>
</dbReference>
<evidence type="ECO:0000256" key="1">
    <source>
        <dbReference type="PIRSR" id="PIRSR640198-1"/>
    </source>
</evidence>
<dbReference type="OrthoDB" id="9813719at2"/>
<dbReference type="EMBL" id="WVUD01000001">
    <property type="protein sequence ID" value="MYL81810.1"/>
    <property type="molecule type" value="Genomic_DNA"/>
</dbReference>
<gene>
    <name evidence="4" type="ORF">GTA51_01480</name>
</gene>
<evidence type="ECO:0000313" key="4">
    <source>
        <dbReference type="EMBL" id="MYL81810.1"/>
    </source>
</evidence>
<keyword evidence="2" id="KW-0067">ATP-binding</keyword>
<reference evidence="4 5" key="1">
    <citation type="submission" date="2020-01" db="EMBL/GenBank/DDBJ databases">
        <title>Genome sequence of Desulfovibrio aerotolerans DSM 16695(T).</title>
        <authorList>
            <person name="Karnachuk O."/>
            <person name="Avakyan M."/>
            <person name="Mardanov A."/>
            <person name="Kadnikov V."/>
            <person name="Ravin N."/>
        </authorList>
    </citation>
    <scope>NUCLEOTIDE SEQUENCE [LARGE SCALE GENOMIC DNA]</scope>
    <source>
        <strain evidence="4 5">DSM 16695</strain>
    </source>
</reference>